<feature type="transmembrane region" description="Helical" evidence="9">
    <location>
        <begin position="413"/>
        <end position="431"/>
    </location>
</feature>
<name>A0A6I1MNT5_9CLOT</name>
<feature type="transmembrane region" description="Helical" evidence="9">
    <location>
        <begin position="226"/>
        <end position="252"/>
    </location>
</feature>
<feature type="transmembrane region" description="Helical" evidence="9">
    <location>
        <begin position="272"/>
        <end position="295"/>
    </location>
</feature>
<dbReference type="PANTHER" id="PTHR42770:SF6">
    <property type="entry name" value="PUTRESCINE TRANSPORTER POTE"/>
    <property type="match status" value="1"/>
</dbReference>
<keyword evidence="5 9" id="KW-0812">Transmembrane</keyword>
<comment type="subcellular location">
    <subcellularLocation>
        <location evidence="1 9">Cell membrane</location>
        <topology evidence="1 9">Multi-pass membrane protein</topology>
    </subcellularLocation>
</comment>
<sequence>MSTDGTKSKNKMSVMHLTILTAINMMGSGIIMLPTKLAEVGTMSILSWLVTALGAMALAYAFAQCGMFSHHSGGMGGYAEYAYGKSGSFMANYTYGLSLLIANAAIAISAVGYASVLLGVTLSPLAVGLWTIFTLWLATVLNFGGARITGQISSITIWGVIIPVLFISVFGWFWFKGSLYVSAWNPNHLSFFDGISQSISITLWAFLGLESASANMDAVENPRKNVPIACLGGTIGAAIIYIISTNVMAGIVPNADLLHSNAPFGLAFAHMFTPFIGKIVMALMIISCFGSLLSWQFTIAQVFKSSAIEGYFPKIFNKVTSAGAPVVGMIIITIVQTLLSLMTISPTLTKQFYVLVNLAVVTNLIPYLLSMGALNVMQKDEHVGVKKSRVTDSIAFLASIYSLYALYTAGFEAMMYGSLVTFAGWVLYSFIAPRFDKMLIAEKKNSSKSKTTNSYDMAQVKVAGK</sequence>
<dbReference type="NCBIfam" id="TIGR00905">
    <property type="entry name" value="2A0302"/>
    <property type="match status" value="1"/>
</dbReference>
<dbReference type="AlphaFoldDB" id="A0A6I1MNT5"/>
<keyword evidence="11" id="KW-1185">Reference proteome</keyword>
<feature type="transmembrane region" description="Helical" evidence="9">
    <location>
        <begin position="95"/>
        <end position="116"/>
    </location>
</feature>
<protein>
    <recommendedName>
        <fullName evidence="9">Putrescine transporter</fullName>
    </recommendedName>
</protein>
<dbReference type="InterPro" id="IPR050367">
    <property type="entry name" value="APC_superfamily"/>
</dbReference>
<dbReference type="HAMAP" id="MF_02073">
    <property type="entry name" value="Putrescine_transp"/>
    <property type="match status" value="1"/>
</dbReference>
<keyword evidence="7 9" id="KW-1133">Transmembrane helix</keyword>
<evidence type="ECO:0000256" key="2">
    <source>
        <dbReference type="ARBA" id="ARBA00008220"/>
    </source>
</evidence>
<dbReference type="Pfam" id="PF13520">
    <property type="entry name" value="AA_permease_2"/>
    <property type="match status" value="1"/>
</dbReference>
<evidence type="ECO:0000256" key="7">
    <source>
        <dbReference type="ARBA" id="ARBA00022989"/>
    </source>
</evidence>
<dbReference type="GO" id="GO:0005886">
    <property type="term" value="C:plasma membrane"/>
    <property type="evidence" value="ECO:0007669"/>
    <property type="project" value="UniProtKB-SubCell"/>
</dbReference>
<evidence type="ECO:0000256" key="5">
    <source>
        <dbReference type="ARBA" id="ARBA00022692"/>
    </source>
</evidence>
<organism evidence="10 11">
    <name type="scientific">Clostridium tarantellae</name>
    <dbReference type="NCBI Taxonomy" id="39493"/>
    <lineage>
        <taxon>Bacteria</taxon>
        <taxon>Bacillati</taxon>
        <taxon>Bacillota</taxon>
        <taxon>Clostridia</taxon>
        <taxon>Eubacteriales</taxon>
        <taxon>Clostridiaceae</taxon>
        <taxon>Clostridium</taxon>
    </lineage>
</organism>
<keyword evidence="3 9" id="KW-0813">Transport</keyword>
<accession>A0A6I1MNT5</accession>
<evidence type="ECO:0000256" key="6">
    <source>
        <dbReference type="ARBA" id="ARBA00022970"/>
    </source>
</evidence>
<dbReference type="PIRSF" id="PIRSF006060">
    <property type="entry name" value="AA_transporter"/>
    <property type="match status" value="1"/>
</dbReference>
<feature type="transmembrane region" description="Helical" evidence="9">
    <location>
        <begin position="122"/>
        <end position="143"/>
    </location>
</feature>
<dbReference type="EMBL" id="WHJC01000260">
    <property type="protein sequence ID" value="MPQ44620.1"/>
    <property type="molecule type" value="Genomic_DNA"/>
</dbReference>
<keyword evidence="8 9" id="KW-0472">Membrane</keyword>
<evidence type="ECO:0000256" key="3">
    <source>
        <dbReference type="ARBA" id="ARBA00022448"/>
    </source>
</evidence>
<feature type="transmembrane region" description="Helical" evidence="9">
    <location>
        <begin position="155"/>
        <end position="175"/>
    </location>
</feature>
<dbReference type="RefSeq" id="WP_152891241.1">
    <property type="nucleotide sequence ID" value="NZ_WHJC01000260.1"/>
</dbReference>
<reference evidence="10 11" key="1">
    <citation type="submission" date="2019-10" db="EMBL/GenBank/DDBJ databases">
        <title>The Genome Sequence of Clostridium tarantellae Isolated from Fish Brain.</title>
        <authorList>
            <person name="Bano L."/>
            <person name="Kiel M."/>
            <person name="Sales G."/>
            <person name="Doxey A.C."/>
            <person name="Mansfield M.J."/>
            <person name="Schiavone M."/>
            <person name="Rossetto O."/>
            <person name="Pirazzini M."/>
            <person name="Dobrindt U."/>
            <person name="Montecucco C."/>
        </authorList>
    </citation>
    <scope>NUCLEOTIDE SEQUENCE [LARGE SCALE GENOMIC DNA]</scope>
    <source>
        <strain evidence="10 11">DSM 3997</strain>
    </source>
</reference>
<feature type="transmembrane region" description="Helical" evidence="9">
    <location>
        <begin position="12"/>
        <end position="33"/>
    </location>
</feature>
<evidence type="ECO:0000256" key="9">
    <source>
        <dbReference type="HAMAP-Rule" id="MF_02073"/>
    </source>
</evidence>
<feature type="transmembrane region" description="Helical" evidence="9">
    <location>
        <begin position="45"/>
        <end position="63"/>
    </location>
</feature>
<dbReference type="InterPro" id="IPR027566">
    <property type="entry name" value="Symport/antiport_PotE"/>
</dbReference>
<evidence type="ECO:0000313" key="11">
    <source>
        <dbReference type="Proteomes" id="UP000430345"/>
    </source>
</evidence>
<comment type="similarity">
    <text evidence="2 9">Belongs to the amino acid-polyamine-organocation (APC) superfamily. Basic amino acid/polyamine antiporter (APA) (TC 2.A.3.2) family.</text>
</comment>
<keyword evidence="6" id="KW-0029">Amino-acid transport</keyword>
<dbReference type="InterPro" id="IPR002293">
    <property type="entry name" value="AA/rel_permease1"/>
</dbReference>
<dbReference type="Gene3D" id="1.20.1740.10">
    <property type="entry name" value="Amino acid/polyamine transporter I"/>
    <property type="match status" value="1"/>
</dbReference>
<feature type="transmembrane region" description="Helical" evidence="9">
    <location>
        <begin position="315"/>
        <end position="339"/>
    </location>
</feature>
<evidence type="ECO:0000256" key="8">
    <source>
        <dbReference type="ARBA" id="ARBA00023136"/>
    </source>
</evidence>
<dbReference type="Proteomes" id="UP000430345">
    <property type="component" value="Unassembled WGS sequence"/>
</dbReference>
<dbReference type="InterPro" id="IPR004754">
    <property type="entry name" value="Amino_acid_antiprt"/>
</dbReference>
<proteinExistence type="inferred from homology"/>
<dbReference type="PANTHER" id="PTHR42770">
    <property type="entry name" value="AMINO ACID TRANSPORTER-RELATED"/>
    <property type="match status" value="1"/>
</dbReference>
<feature type="transmembrane region" description="Helical" evidence="9">
    <location>
        <begin position="390"/>
        <end position="407"/>
    </location>
</feature>
<keyword evidence="4 9" id="KW-1003">Cell membrane</keyword>
<dbReference type="OrthoDB" id="178667at2"/>
<gene>
    <name evidence="10" type="primary">potE</name>
    <name evidence="10" type="ORF">GBZ86_12785</name>
</gene>
<evidence type="ECO:0000313" key="10">
    <source>
        <dbReference type="EMBL" id="MPQ44620.1"/>
    </source>
</evidence>
<dbReference type="NCBIfam" id="TIGR04299">
    <property type="entry name" value="antiport_PotE"/>
    <property type="match status" value="1"/>
</dbReference>
<dbReference type="NCBIfam" id="NF007938">
    <property type="entry name" value="PRK10655.1"/>
    <property type="match status" value="1"/>
</dbReference>
<feature type="transmembrane region" description="Helical" evidence="9">
    <location>
        <begin position="195"/>
        <end position="214"/>
    </location>
</feature>
<comment type="caution">
    <text evidence="10">The sequence shown here is derived from an EMBL/GenBank/DDBJ whole genome shotgun (WGS) entry which is preliminary data.</text>
</comment>
<evidence type="ECO:0000256" key="1">
    <source>
        <dbReference type="ARBA" id="ARBA00004651"/>
    </source>
</evidence>
<evidence type="ECO:0000256" key="4">
    <source>
        <dbReference type="ARBA" id="ARBA00022475"/>
    </source>
</evidence>
<dbReference type="GO" id="GO:0015496">
    <property type="term" value="F:putrescine:ornithine antiporter activity"/>
    <property type="evidence" value="ECO:0007669"/>
    <property type="project" value="InterPro"/>
</dbReference>
<feature type="transmembrane region" description="Helical" evidence="9">
    <location>
        <begin position="351"/>
        <end position="369"/>
    </location>
</feature>